<dbReference type="PROSITE" id="PS51257">
    <property type="entry name" value="PROKAR_LIPOPROTEIN"/>
    <property type="match status" value="1"/>
</dbReference>
<evidence type="ECO:0000313" key="2">
    <source>
        <dbReference type="EMBL" id="UMB67836.1"/>
    </source>
</evidence>
<accession>A0ABY3VEM6</accession>
<feature type="signal peptide" evidence="1">
    <location>
        <begin position="1"/>
        <end position="24"/>
    </location>
</feature>
<feature type="chain" id="PRO_5047429231" description="DUF3558 domain-containing protein" evidence="1">
    <location>
        <begin position="25"/>
        <end position="178"/>
    </location>
</feature>
<name>A0ABY3VEM6_9MYCO</name>
<organism evidence="2 3">
    <name type="scientific">Mycobacterium paraterrae</name>
    <dbReference type="NCBI Taxonomy" id="577492"/>
    <lineage>
        <taxon>Bacteria</taxon>
        <taxon>Bacillati</taxon>
        <taxon>Actinomycetota</taxon>
        <taxon>Actinomycetes</taxon>
        <taxon>Mycobacteriales</taxon>
        <taxon>Mycobacteriaceae</taxon>
        <taxon>Mycobacterium</taxon>
    </lineage>
</organism>
<evidence type="ECO:0000256" key="1">
    <source>
        <dbReference type="SAM" id="SignalP"/>
    </source>
</evidence>
<keyword evidence="3" id="KW-1185">Reference proteome</keyword>
<keyword evidence="1" id="KW-0732">Signal</keyword>
<dbReference type="Proteomes" id="UP001055336">
    <property type="component" value="Chromosome"/>
</dbReference>
<reference evidence="2" key="1">
    <citation type="submission" date="2022-08" db="EMBL/GenBank/DDBJ databases">
        <title>Whole genome sequencing of non-tuberculosis mycobacteria type-strains.</title>
        <authorList>
            <person name="Igarashi Y."/>
            <person name="Osugi A."/>
            <person name="Mitarai S."/>
        </authorList>
    </citation>
    <scope>NUCLEOTIDE SEQUENCE</scope>
    <source>
        <strain evidence="2">DSM 45127</strain>
    </source>
</reference>
<evidence type="ECO:0000313" key="3">
    <source>
        <dbReference type="Proteomes" id="UP001055336"/>
    </source>
</evidence>
<protein>
    <recommendedName>
        <fullName evidence="4">DUF3558 domain-containing protein</fullName>
    </recommendedName>
</protein>
<dbReference type="RefSeq" id="WP_240258302.1">
    <property type="nucleotide sequence ID" value="NZ_CP092488.2"/>
</dbReference>
<evidence type="ECO:0008006" key="4">
    <source>
        <dbReference type="Google" id="ProtNLM"/>
    </source>
</evidence>
<dbReference type="EMBL" id="CP092488">
    <property type="protein sequence ID" value="UMB67836.1"/>
    <property type="molecule type" value="Genomic_DNA"/>
</dbReference>
<sequence>MSARILLQAFTSAAAIATLSGCHALSTPPQLTTTGTTQPTATTAALTRRPCDLLTPEVAKKFVGEDAQRQLFYDARPPVPVGDTACYYTGATREVDVSIFPRPSDPTAPVNHFHVIRPDNRVGAVRYEAYWFGPGESIVAVKDGLLVSVKVAHIKGDWTDQDRTDDIDLANLVVPRVG</sequence>
<gene>
    <name evidence="2" type="ORF">MKK62_15220</name>
</gene>
<proteinExistence type="predicted"/>